<dbReference type="GO" id="GO:0003735">
    <property type="term" value="F:structural constituent of ribosome"/>
    <property type="evidence" value="ECO:0007669"/>
    <property type="project" value="InterPro"/>
</dbReference>
<comment type="similarity">
    <text evidence="1 7">Belongs to the eukaryotic ribosomal protein eS4 family.</text>
</comment>
<gene>
    <name evidence="7" type="primary">rps4e</name>
    <name evidence="11" type="ORF">N5910_02405</name>
    <name evidence="10" type="ORF">U2150_08990</name>
</gene>
<dbReference type="RefSeq" id="WP_074358577.1">
    <property type="nucleotide sequence ID" value="NZ_CP104550.1"/>
</dbReference>
<dbReference type="GO" id="GO:0019843">
    <property type="term" value="F:rRNA binding"/>
    <property type="evidence" value="ECO:0007669"/>
    <property type="project" value="UniProtKB-KW"/>
</dbReference>
<dbReference type="PROSITE" id="PS50889">
    <property type="entry name" value="S4"/>
    <property type="match status" value="1"/>
</dbReference>
<dbReference type="SMART" id="SM00363">
    <property type="entry name" value="S4"/>
    <property type="match status" value="1"/>
</dbReference>
<dbReference type="Gene3D" id="2.40.50.740">
    <property type="match status" value="1"/>
</dbReference>
<keyword evidence="3 7" id="KW-0694">RNA-binding</keyword>
<dbReference type="EMBL" id="JAXUHJ010000014">
    <property type="protein sequence ID" value="MEJ8543621.1"/>
    <property type="molecule type" value="Genomic_DNA"/>
</dbReference>
<evidence type="ECO:0000313" key="11">
    <source>
        <dbReference type="EMBL" id="UXH32165.1"/>
    </source>
</evidence>
<protein>
    <recommendedName>
        <fullName evidence="6 7">Small ribosomal subunit protein eS4</fullName>
    </recommendedName>
</protein>
<evidence type="ECO:0000256" key="8">
    <source>
        <dbReference type="PROSITE-ProRule" id="PRU00182"/>
    </source>
</evidence>
<dbReference type="InterPro" id="IPR002942">
    <property type="entry name" value="S4_RNA-bd"/>
</dbReference>
<evidence type="ECO:0000256" key="3">
    <source>
        <dbReference type="ARBA" id="ARBA00022884"/>
    </source>
</evidence>
<dbReference type="InterPro" id="IPR000876">
    <property type="entry name" value="Ribosomal_eS4"/>
</dbReference>
<evidence type="ECO:0000256" key="6">
    <source>
        <dbReference type="ARBA" id="ARBA00035272"/>
    </source>
</evidence>
<reference evidence="11" key="1">
    <citation type="submission" date="2022-09" db="EMBL/GenBank/DDBJ databases">
        <title>Characterization of three MwoI isoschizomers from sequenced genome and metagenomes.</title>
        <authorList>
            <person name="Fomenkov A."/>
            <person name="Xu S.Y."/>
            <person name="Roberts R.J."/>
        </authorList>
    </citation>
    <scope>NUCLEOTIDE SEQUENCE</scope>
    <source>
        <strain evidence="11">DSM 2970</strain>
    </source>
</reference>
<dbReference type="InterPro" id="IPR014722">
    <property type="entry name" value="Rib_uL2_dom2"/>
</dbReference>
<proteinExistence type="inferred from homology"/>
<accession>A0A9E7UM71</accession>
<evidence type="ECO:0000256" key="2">
    <source>
        <dbReference type="ARBA" id="ARBA00022730"/>
    </source>
</evidence>
<dbReference type="PROSITE" id="PS00528">
    <property type="entry name" value="RIBOSOMAL_S4E"/>
    <property type="match status" value="1"/>
</dbReference>
<keyword evidence="12" id="KW-1185">Reference proteome</keyword>
<dbReference type="GeneID" id="75106067"/>
<dbReference type="PIRSF" id="PIRSF002116">
    <property type="entry name" value="Ribosomal_S4"/>
    <property type="match status" value="1"/>
</dbReference>
<dbReference type="PANTHER" id="PTHR11581">
    <property type="entry name" value="30S/40S RIBOSOMAL PROTEIN S4"/>
    <property type="match status" value="1"/>
</dbReference>
<dbReference type="Proteomes" id="UP001369247">
    <property type="component" value="Unassembled WGS sequence"/>
</dbReference>
<dbReference type="InterPro" id="IPR038237">
    <property type="entry name" value="Ribosomal_eS4_central_sf"/>
</dbReference>
<dbReference type="PANTHER" id="PTHR11581:SF0">
    <property type="entry name" value="SMALL RIBOSOMAL SUBUNIT PROTEIN ES4"/>
    <property type="match status" value="1"/>
</dbReference>
<sequence length="242" mass="27144">MAIMASRKHLKRFKAPSHWPIHPKEYKWTVKPSPGPHAIESSLPLLVIVRDILGIADNAREARKIINSGEILVDGRPRKNYKFPVGFMDVVTIPKTGGMYRVLPDERGRLVLHEIDEEKASFKLCKIINKTTLKGGRTQLNMHDGRNCLSENEFRVGDVVKLSIPDQEILERIPFEKGSLGLVTGGRHTGEIGRIKKINITRSSMPNTTVIETADKKTFLTLKDYVFVIGRDESVISLPGGK</sequence>
<dbReference type="KEGG" id="mwo:MWSIV6_0468"/>
<evidence type="ECO:0000256" key="1">
    <source>
        <dbReference type="ARBA" id="ARBA00007500"/>
    </source>
</evidence>
<dbReference type="FunFam" id="3.10.290.10:FF:000002">
    <property type="entry name" value="40S ribosomal protein S4"/>
    <property type="match status" value="1"/>
</dbReference>
<dbReference type="Proteomes" id="UP001065373">
    <property type="component" value="Chromosome"/>
</dbReference>
<dbReference type="InterPro" id="IPR018199">
    <property type="entry name" value="Ribosomal_eS4_N_CS"/>
</dbReference>
<dbReference type="InterPro" id="IPR013845">
    <property type="entry name" value="Ribosomal_eS4_central_region"/>
</dbReference>
<dbReference type="InterPro" id="IPR036986">
    <property type="entry name" value="S4_RNA-bd_sf"/>
</dbReference>
<keyword evidence="5 7" id="KW-0687">Ribonucleoprotein</keyword>
<evidence type="ECO:0000259" key="9">
    <source>
        <dbReference type="SMART" id="SM00363"/>
    </source>
</evidence>
<evidence type="ECO:0000256" key="7">
    <source>
        <dbReference type="HAMAP-Rule" id="MF_00485"/>
    </source>
</evidence>
<evidence type="ECO:0000256" key="5">
    <source>
        <dbReference type="ARBA" id="ARBA00023274"/>
    </source>
</evidence>
<keyword evidence="2 8" id="KW-0699">rRNA-binding</keyword>
<name>A0A9E7UM71_METWO</name>
<dbReference type="Pfam" id="PF00900">
    <property type="entry name" value="Ribosomal_S4e"/>
    <property type="match status" value="1"/>
</dbReference>
<dbReference type="AlphaFoldDB" id="A0A9E7UM71"/>
<dbReference type="CDD" id="cd06087">
    <property type="entry name" value="KOW_RPS4"/>
    <property type="match status" value="1"/>
</dbReference>
<feature type="domain" description="RNA-binding S4" evidence="9">
    <location>
        <begin position="44"/>
        <end position="107"/>
    </location>
</feature>
<dbReference type="Pfam" id="PF01479">
    <property type="entry name" value="S4"/>
    <property type="match status" value="1"/>
</dbReference>
<dbReference type="NCBIfam" id="NF003312">
    <property type="entry name" value="PRK04313.1"/>
    <property type="match status" value="1"/>
</dbReference>
<dbReference type="Pfam" id="PF08071">
    <property type="entry name" value="RS4NT"/>
    <property type="match status" value="1"/>
</dbReference>
<dbReference type="GO" id="GO:0022627">
    <property type="term" value="C:cytosolic small ribosomal subunit"/>
    <property type="evidence" value="ECO:0007669"/>
    <property type="project" value="TreeGrafter"/>
</dbReference>
<evidence type="ECO:0000256" key="4">
    <source>
        <dbReference type="ARBA" id="ARBA00022980"/>
    </source>
</evidence>
<dbReference type="Gene3D" id="3.10.290.10">
    <property type="entry name" value="RNA-binding S4 domain"/>
    <property type="match status" value="1"/>
</dbReference>
<dbReference type="CDD" id="cd00165">
    <property type="entry name" value="S4"/>
    <property type="match status" value="1"/>
</dbReference>
<dbReference type="InterPro" id="IPR041982">
    <property type="entry name" value="Ribosomal_eS4_KOW"/>
</dbReference>
<dbReference type="InterPro" id="IPR013843">
    <property type="entry name" value="Ribosomal_eS4_N"/>
</dbReference>
<reference evidence="10 12" key="2">
    <citation type="submission" date="2023-12" db="EMBL/GenBank/DDBJ databases">
        <title>Phenotypic and Genomic Characterization of Methanothermobacter wolfeii Strain BSEL, a CO2-Capturing Archaeon with Minimal Nutrient Requirements.</title>
        <authorList>
            <person name="Ale Enriquez F."/>
            <person name="Ahring B.K."/>
        </authorList>
    </citation>
    <scope>NUCLEOTIDE SEQUENCE [LARGE SCALE GENOMIC DNA]</scope>
    <source>
        <strain evidence="10 12">BSEL-1</strain>
    </source>
</reference>
<dbReference type="EMBL" id="CP104550">
    <property type="protein sequence ID" value="UXH32165.1"/>
    <property type="molecule type" value="Genomic_DNA"/>
</dbReference>
<dbReference type="HAMAP" id="MF_00485">
    <property type="entry name" value="Ribosomal_eS4"/>
    <property type="match status" value="1"/>
</dbReference>
<organism evidence="11">
    <name type="scientific">Methanothermobacter wolfeii</name>
    <name type="common">Methanobacterium wolfei</name>
    <dbReference type="NCBI Taxonomy" id="145261"/>
    <lineage>
        <taxon>Archaea</taxon>
        <taxon>Methanobacteriati</taxon>
        <taxon>Methanobacteriota</taxon>
        <taxon>Methanomada group</taxon>
        <taxon>Methanobacteria</taxon>
        <taxon>Methanobacteriales</taxon>
        <taxon>Methanobacteriaceae</taxon>
        <taxon>Methanothermobacter</taxon>
    </lineage>
</organism>
<evidence type="ECO:0000313" key="10">
    <source>
        <dbReference type="EMBL" id="MEJ8543621.1"/>
    </source>
</evidence>
<keyword evidence="4 7" id="KW-0689">Ribosomal protein</keyword>
<dbReference type="GeneID" id="58978124"/>
<dbReference type="GO" id="GO:0006412">
    <property type="term" value="P:translation"/>
    <property type="evidence" value="ECO:0007669"/>
    <property type="project" value="UniProtKB-UniRule"/>
</dbReference>
<dbReference type="Gene3D" id="2.30.30.30">
    <property type="match status" value="1"/>
</dbReference>
<dbReference type="SUPFAM" id="SSF55174">
    <property type="entry name" value="Alpha-L RNA-binding motif"/>
    <property type="match status" value="1"/>
</dbReference>
<evidence type="ECO:0000313" key="12">
    <source>
        <dbReference type="Proteomes" id="UP001369247"/>
    </source>
</evidence>